<comment type="similarity">
    <text evidence="1">Belongs to the protein kinase superfamily. ADCK protein kinase family.</text>
</comment>
<dbReference type="PANTHER" id="PTHR10566:SF113">
    <property type="entry name" value="PROTEIN ACTIVITY OF BC1 COMPLEX KINASE 7, CHLOROPLASTIC"/>
    <property type="match status" value="1"/>
</dbReference>
<feature type="transmembrane region" description="Helical" evidence="2">
    <location>
        <begin position="604"/>
        <end position="628"/>
    </location>
</feature>
<reference evidence="4" key="1">
    <citation type="submission" date="2020-05" db="EMBL/GenBank/DDBJ databases">
        <authorList>
            <person name="Chiriac C."/>
            <person name="Salcher M."/>
            <person name="Ghai R."/>
            <person name="Kavagutti S V."/>
        </authorList>
    </citation>
    <scope>NUCLEOTIDE SEQUENCE</scope>
</reference>
<accession>A0A6J7IRB9</accession>
<dbReference type="PANTHER" id="PTHR10566">
    <property type="entry name" value="CHAPERONE-ACTIVITY OF BC1 COMPLEX CABC1 -RELATED"/>
    <property type="match status" value="1"/>
</dbReference>
<dbReference type="EMBL" id="CAFBMR010000158">
    <property type="protein sequence ID" value="CAB4932814.1"/>
    <property type="molecule type" value="Genomic_DNA"/>
</dbReference>
<evidence type="ECO:0000256" key="1">
    <source>
        <dbReference type="ARBA" id="ARBA00009670"/>
    </source>
</evidence>
<feature type="transmembrane region" description="Helical" evidence="2">
    <location>
        <begin position="20"/>
        <end position="40"/>
    </location>
</feature>
<name>A0A6J7IRB9_9ZZZZ</name>
<feature type="transmembrane region" description="Helical" evidence="2">
    <location>
        <begin position="52"/>
        <end position="72"/>
    </location>
</feature>
<dbReference type="Pfam" id="PF03109">
    <property type="entry name" value="ABC1"/>
    <property type="match status" value="1"/>
</dbReference>
<feature type="domain" description="ABC1 atypical kinase-like" evidence="3">
    <location>
        <begin position="206"/>
        <end position="445"/>
    </location>
</feature>
<dbReference type="AlphaFoldDB" id="A0A6J7IRB9"/>
<evidence type="ECO:0000259" key="3">
    <source>
        <dbReference type="Pfam" id="PF03109"/>
    </source>
</evidence>
<keyword evidence="2" id="KW-0812">Transmembrane</keyword>
<dbReference type="InterPro" id="IPR011009">
    <property type="entry name" value="Kinase-like_dom_sf"/>
</dbReference>
<feature type="transmembrane region" description="Helical" evidence="2">
    <location>
        <begin position="634"/>
        <end position="652"/>
    </location>
</feature>
<evidence type="ECO:0000313" key="4">
    <source>
        <dbReference type="EMBL" id="CAB4932814.1"/>
    </source>
</evidence>
<dbReference type="InterPro" id="IPR004147">
    <property type="entry name" value="ABC1_dom"/>
</dbReference>
<organism evidence="4">
    <name type="scientific">freshwater metagenome</name>
    <dbReference type="NCBI Taxonomy" id="449393"/>
    <lineage>
        <taxon>unclassified sequences</taxon>
        <taxon>metagenomes</taxon>
        <taxon>ecological metagenomes</taxon>
    </lineage>
</organism>
<dbReference type="SUPFAM" id="SSF56112">
    <property type="entry name" value="Protein kinase-like (PK-like)"/>
    <property type="match status" value="1"/>
</dbReference>
<protein>
    <submittedName>
        <fullName evidence="4">Unannotated protein</fullName>
    </submittedName>
</protein>
<evidence type="ECO:0000256" key="2">
    <source>
        <dbReference type="SAM" id="Phobius"/>
    </source>
</evidence>
<dbReference type="CDD" id="cd05121">
    <property type="entry name" value="ABC1_ADCK3-like"/>
    <property type="match status" value="1"/>
</dbReference>
<dbReference type="InterPro" id="IPR050154">
    <property type="entry name" value="UbiB_kinase"/>
</dbReference>
<keyword evidence="2" id="KW-1133">Transmembrane helix</keyword>
<proteinExistence type="inferred from homology"/>
<sequence length="668" mass="72561">MTHGVLGHGTITLMSEGFGQVVAAVFGLVVLLALLIAVGWVAGRILGVHRGFLRAASAGIIGFAAGWILVAVQTGSWDFNDPSDVWGAGLGFILYVLFITLLASVIIDALLRPRVRRRLRIPHPIRVLRLRLSVLSRIRQIIRAARSNGLVGRRVRSVRSLATPEGARALRLTLEQSGGMLIKFGQIASTREDLLPAVMIRELAELRTAVPGLPPEEVREVIERELGNSLEVLFAEFDLKPLAAASIGVTHRATLPDGRKVIVKVQRPGVQESVDRDGRVLIWLARQLNRRSESAARLGVGNIVAELVNGVKQELDFTREAANNATIRRARLHDKGVAFPEVLADLTTRRVLVMEEVVGVPVSDIEALRASGVALDELAVNLLNSFLSQVLQDGVYHADPHPGNILIDPHGTEWFIDYGAVGYLDPVTLEALQQMAFGFSMRDPSLLARSVRRMAGRDGEDIDMASLEFELGVALTEVQGSSFDPRALQVVIRTLSRHGIGVPRALTVLGRALLTLDGTLRIIDPNFRMGPAAQTRMSEIAVGALADPEQEFFKELARSLPSLRMLPQLSEDIALQARSGRLTLRVDRFSGHDGAKVQSWLDAILFATLGVFGLIGSILLFIAAGMAGNAEYSGYLRIVGAIGLLVSIAMQMRVIARILSRRGSDDLV</sequence>
<keyword evidence="2" id="KW-0472">Membrane</keyword>
<gene>
    <name evidence="4" type="ORF">UFOPK3610_02024</name>
</gene>
<feature type="transmembrane region" description="Helical" evidence="2">
    <location>
        <begin position="92"/>
        <end position="111"/>
    </location>
</feature>